<dbReference type="VEuPathDB" id="VectorBase:ASTE011447"/>
<reference evidence="2" key="2">
    <citation type="submission" date="2020-05" db="UniProtKB">
        <authorList>
            <consortium name="EnsemblMetazoa"/>
        </authorList>
    </citation>
    <scope>IDENTIFICATION</scope>
    <source>
        <strain evidence="2">Indian</strain>
    </source>
</reference>
<feature type="compositionally biased region" description="Low complexity" evidence="1">
    <location>
        <begin position="70"/>
        <end position="81"/>
    </location>
</feature>
<dbReference type="RefSeq" id="XP_035890533.1">
    <property type="nucleotide sequence ID" value="XM_036034640.1"/>
</dbReference>
<accession>A0A182XXL9</accession>
<dbReference type="GeneID" id="118502415"/>
<organism evidence="2 3">
    <name type="scientific">Anopheles stephensi</name>
    <name type="common">Indo-Pakistan malaria mosquito</name>
    <dbReference type="NCBI Taxonomy" id="30069"/>
    <lineage>
        <taxon>Eukaryota</taxon>
        <taxon>Metazoa</taxon>
        <taxon>Ecdysozoa</taxon>
        <taxon>Arthropoda</taxon>
        <taxon>Hexapoda</taxon>
        <taxon>Insecta</taxon>
        <taxon>Pterygota</taxon>
        <taxon>Neoptera</taxon>
        <taxon>Endopterygota</taxon>
        <taxon>Diptera</taxon>
        <taxon>Nematocera</taxon>
        <taxon>Culicoidea</taxon>
        <taxon>Culicidae</taxon>
        <taxon>Anophelinae</taxon>
        <taxon>Anopheles</taxon>
    </lineage>
</organism>
<feature type="compositionally biased region" description="Basic and acidic residues" evidence="1">
    <location>
        <begin position="49"/>
        <end position="69"/>
    </location>
</feature>
<keyword evidence="3" id="KW-1185">Reference proteome</keyword>
<reference evidence="3" key="1">
    <citation type="journal article" date="2014" name="Genome Biol.">
        <title>Genome analysis of a major urban malaria vector mosquito, Anopheles stephensi.</title>
        <authorList>
            <person name="Jiang X."/>
            <person name="Peery A."/>
            <person name="Hall A.B."/>
            <person name="Sharma A."/>
            <person name="Chen X.G."/>
            <person name="Waterhouse R.M."/>
            <person name="Komissarov A."/>
            <person name="Riehle M.M."/>
            <person name="Shouche Y."/>
            <person name="Sharakhova M.V."/>
            <person name="Lawson D."/>
            <person name="Pakpour N."/>
            <person name="Arensburger P."/>
            <person name="Davidson V.L."/>
            <person name="Eiglmeier K."/>
            <person name="Emrich S."/>
            <person name="George P."/>
            <person name="Kennedy R.C."/>
            <person name="Mane S.P."/>
            <person name="Maslen G."/>
            <person name="Oringanje C."/>
            <person name="Qi Y."/>
            <person name="Settlage R."/>
            <person name="Tojo M."/>
            <person name="Tubio J.M."/>
            <person name="Unger M.F."/>
            <person name="Wang B."/>
            <person name="Vernick K.D."/>
            <person name="Ribeiro J.M."/>
            <person name="James A.A."/>
            <person name="Michel K."/>
            <person name="Riehle M.A."/>
            <person name="Luckhart S."/>
            <person name="Sharakhov I.V."/>
            <person name="Tu Z."/>
        </authorList>
    </citation>
    <scope>NUCLEOTIDE SEQUENCE [LARGE SCALE GENOMIC DNA]</scope>
    <source>
        <strain evidence="3">Indian</strain>
    </source>
</reference>
<dbReference type="EnsemblMetazoa" id="ASTEI00955-RA">
    <property type="protein sequence ID" value="ASTEI00955-PA"/>
    <property type="gene ID" value="ASTEI00955"/>
</dbReference>
<sequence>MRKDPCRVQKSAQQHQSRRSEPGSVVCGGVKLPSAFVARLQEPYEQEWQQEREEWYRGSSERSSEDRSRSSQQLRQQPRQHQQQEDEDSIEEVVRLHQQQLLQQQLQQNQHYLGPGSGPSVRRRSAGVQVGGASGCSGGVGGRGFVAAVGGVVGQGFLALRRTRVRAGCAS</sequence>
<dbReference type="Proteomes" id="UP000076408">
    <property type="component" value="Unassembled WGS sequence"/>
</dbReference>
<evidence type="ECO:0000256" key="1">
    <source>
        <dbReference type="SAM" id="MobiDB-lite"/>
    </source>
</evidence>
<dbReference type="VEuPathDB" id="VectorBase:ASTEI20_035046"/>
<proteinExistence type="predicted"/>
<evidence type="ECO:0000313" key="2">
    <source>
        <dbReference type="EnsemblMetazoa" id="ASTEI00955-PA"/>
    </source>
</evidence>
<name>A0A182XXL9_ANOST</name>
<dbReference type="VEuPathDB" id="VectorBase:ASTEI00955"/>
<feature type="region of interest" description="Disordered" evidence="1">
    <location>
        <begin position="1"/>
        <end position="28"/>
    </location>
</feature>
<dbReference type="KEGG" id="aste:118502415"/>
<dbReference type="AlphaFoldDB" id="A0A182XXL9"/>
<evidence type="ECO:0000313" key="3">
    <source>
        <dbReference type="Proteomes" id="UP000076408"/>
    </source>
</evidence>
<protein>
    <submittedName>
        <fullName evidence="2">Uncharacterized protein</fullName>
    </submittedName>
</protein>
<feature type="region of interest" description="Disordered" evidence="1">
    <location>
        <begin position="47"/>
        <end position="91"/>
    </location>
</feature>